<dbReference type="AlphaFoldDB" id="A0AAI9EC55"/>
<feature type="compositionally biased region" description="Polar residues" evidence="1">
    <location>
        <begin position="467"/>
        <end position="476"/>
    </location>
</feature>
<keyword evidence="4" id="KW-1185">Reference proteome</keyword>
<feature type="region of interest" description="Disordered" evidence="1">
    <location>
        <begin position="334"/>
        <end position="353"/>
    </location>
</feature>
<protein>
    <recommendedName>
        <fullName evidence="2">HAUS augmin-like complex subunit 6 N-terminal domain-containing protein</fullName>
    </recommendedName>
</protein>
<feature type="compositionally biased region" description="Polar residues" evidence="1">
    <location>
        <begin position="555"/>
        <end position="568"/>
    </location>
</feature>
<dbReference type="GO" id="GO:0008017">
    <property type="term" value="F:microtubule binding"/>
    <property type="evidence" value="ECO:0007669"/>
    <property type="project" value="TreeGrafter"/>
</dbReference>
<feature type="compositionally biased region" description="Polar residues" evidence="1">
    <location>
        <begin position="7"/>
        <end position="25"/>
    </location>
</feature>
<feature type="compositionally biased region" description="Basic residues" evidence="1">
    <location>
        <begin position="672"/>
        <end position="682"/>
    </location>
</feature>
<evidence type="ECO:0000313" key="4">
    <source>
        <dbReference type="Proteomes" id="UP001296104"/>
    </source>
</evidence>
<feature type="region of interest" description="Disordered" evidence="1">
    <location>
        <begin position="367"/>
        <end position="388"/>
    </location>
</feature>
<dbReference type="GO" id="GO:0070652">
    <property type="term" value="C:HAUS complex"/>
    <property type="evidence" value="ECO:0007669"/>
    <property type="project" value="InterPro"/>
</dbReference>
<dbReference type="GO" id="GO:0051225">
    <property type="term" value="P:spindle assembly"/>
    <property type="evidence" value="ECO:0007669"/>
    <property type="project" value="InterPro"/>
</dbReference>
<sequence length="775" mass="86462">MERPPSAANSVGTSTSQRRNASSRTIDPKAIANNASPVIALFVKNLRLLNLDLLPDWPAITPASLHNDARTRIRCAEWALYQLFRIYDPATTTEKLQPFFPPLEPLQSINLRAGLFRCLNEFKKNGGLGRETVLRKSMLDDCQGDKFWELCFSFSAIVLRKVIVESNNKDGRSVAERIGLSQGLGKSQRESMIPLAVAHKVALCKVLSEKERKRRTYARLYEVLMDKDEDLQERRLQAQEGARSQPRKATIAQYVLDNNWVGTKELRDTIMNGDHAAGGDSLLTRAFDSVWKANEQDKLFTRPAAEIGILEDLEKRAQYQERRLHKWQNFHEKLLSSKPPPSRGSVTSHQSSQLCFDKHQNLTLRDMADVSPPRPPPSRHEKHDSVVKYDEMLTAMREELRKKSATARPDPSPEREQAPRSRPQTQMYRRPSVPPNSIQAASEHHQRSQSQTAVPVRSGIGKRVSSRSRSYQQPKVVSQREPIPLKSEIFSPLKTKRNSMSPASPGRMSMLASPIEDPSEMNEMDTFRGASHRIRQGSSSSVGLGIAAAEEESDASTPKSARSGSENPDSAVELPPRRSSLAVAGRNLDGAGRTMRPSLAERTRLSMAFKSADDIGSIDPTTANHVSLARSEAPLPINTSESQSVLETRSTLHDRTRQSISAAPASTAVPLKIHKKPAHSRSRTSLYPINQFETPEKSRRRSTVTLELNNETRDRSITPKEKLFEADAEYTSIFKARPKIALSPIISPQFTESSINESVNVDDVGMSSPLVGKNE</sequence>
<dbReference type="Pfam" id="PF14661">
    <property type="entry name" value="HAUS6_N"/>
    <property type="match status" value="1"/>
</dbReference>
<reference evidence="3" key="1">
    <citation type="submission" date="2023-11" db="EMBL/GenBank/DDBJ databases">
        <authorList>
            <person name="Alioto T."/>
            <person name="Alioto T."/>
            <person name="Gomez Garrido J."/>
        </authorList>
    </citation>
    <scope>NUCLEOTIDE SEQUENCE</scope>
</reference>
<dbReference type="EMBL" id="CAVMBE010000041">
    <property type="protein sequence ID" value="CAK4030878.1"/>
    <property type="molecule type" value="Genomic_DNA"/>
</dbReference>
<feature type="region of interest" description="Disordered" evidence="1">
    <location>
        <begin position="1"/>
        <end position="27"/>
    </location>
</feature>
<feature type="compositionally biased region" description="Polar residues" evidence="1">
    <location>
        <begin position="683"/>
        <end position="693"/>
    </location>
</feature>
<dbReference type="Proteomes" id="UP001296104">
    <property type="component" value="Unassembled WGS sequence"/>
</dbReference>
<dbReference type="PANTHER" id="PTHR16151:SF2">
    <property type="entry name" value="HAUS AUGMIN-LIKE COMPLEX SUBUNIT 6"/>
    <property type="match status" value="1"/>
</dbReference>
<feature type="compositionally biased region" description="Polar residues" evidence="1">
    <location>
        <begin position="640"/>
        <end position="649"/>
    </location>
</feature>
<dbReference type="PANTHER" id="PTHR16151">
    <property type="entry name" value="HAUS AUGMIN-LIKE COMPLEX SUBUNIT 6"/>
    <property type="match status" value="1"/>
</dbReference>
<accession>A0AAI9EC55</accession>
<evidence type="ECO:0000313" key="3">
    <source>
        <dbReference type="EMBL" id="CAK4030878.1"/>
    </source>
</evidence>
<dbReference type="InterPro" id="IPR026797">
    <property type="entry name" value="HAUS_6"/>
</dbReference>
<feature type="region of interest" description="Disordered" evidence="1">
    <location>
        <begin position="547"/>
        <end position="599"/>
    </location>
</feature>
<evidence type="ECO:0000256" key="1">
    <source>
        <dbReference type="SAM" id="MobiDB-lite"/>
    </source>
</evidence>
<feature type="region of interest" description="Disordered" evidence="1">
    <location>
        <begin position="401"/>
        <end position="480"/>
    </location>
</feature>
<feature type="domain" description="HAUS augmin-like complex subunit 6 N-terminal" evidence="2">
    <location>
        <begin position="42"/>
        <end position="247"/>
    </location>
</feature>
<feature type="compositionally biased region" description="Basic and acidic residues" evidence="1">
    <location>
        <begin position="378"/>
        <end position="388"/>
    </location>
</feature>
<feature type="region of interest" description="Disordered" evidence="1">
    <location>
        <begin position="640"/>
        <end position="703"/>
    </location>
</feature>
<organism evidence="3 4">
    <name type="scientific">Lecanosticta acicola</name>
    <dbReference type="NCBI Taxonomy" id="111012"/>
    <lineage>
        <taxon>Eukaryota</taxon>
        <taxon>Fungi</taxon>
        <taxon>Dikarya</taxon>
        <taxon>Ascomycota</taxon>
        <taxon>Pezizomycotina</taxon>
        <taxon>Dothideomycetes</taxon>
        <taxon>Dothideomycetidae</taxon>
        <taxon>Mycosphaerellales</taxon>
        <taxon>Mycosphaerellaceae</taxon>
        <taxon>Lecanosticta</taxon>
    </lineage>
</organism>
<comment type="caution">
    <text evidence="3">The sequence shown here is derived from an EMBL/GenBank/DDBJ whole genome shotgun (WGS) entry which is preliminary data.</text>
</comment>
<dbReference type="InterPro" id="IPR028163">
    <property type="entry name" value="HAUS_6_N"/>
</dbReference>
<gene>
    <name evidence="3" type="ORF">LECACI_7A006036</name>
</gene>
<evidence type="ECO:0000259" key="2">
    <source>
        <dbReference type="Pfam" id="PF14661"/>
    </source>
</evidence>
<feature type="compositionally biased region" description="Polar residues" evidence="1">
    <location>
        <begin position="344"/>
        <end position="353"/>
    </location>
</feature>
<name>A0AAI9EC55_9PEZI</name>
<dbReference type="GO" id="GO:1990498">
    <property type="term" value="C:mitotic spindle microtubule"/>
    <property type="evidence" value="ECO:0007669"/>
    <property type="project" value="TreeGrafter"/>
</dbReference>
<proteinExistence type="predicted"/>